<keyword evidence="2" id="KW-0812">Transmembrane</keyword>
<dbReference type="Gene3D" id="3.40.50.10140">
    <property type="entry name" value="Toll/interleukin-1 receptor homology (TIR) domain"/>
    <property type="match status" value="1"/>
</dbReference>
<evidence type="ECO:0000256" key="5">
    <source>
        <dbReference type="ARBA" id="ARBA00023136"/>
    </source>
</evidence>
<dbReference type="InterPro" id="IPR000157">
    <property type="entry name" value="TIR_dom"/>
</dbReference>
<dbReference type="Proteomes" id="UP001217089">
    <property type="component" value="Unassembled WGS sequence"/>
</dbReference>
<feature type="domain" description="TIR" evidence="6">
    <location>
        <begin position="28"/>
        <end position="152"/>
    </location>
</feature>
<organism evidence="7 8">
    <name type="scientific">Tegillarca granosa</name>
    <name type="common">Malaysian cockle</name>
    <name type="synonym">Anadara granosa</name>
    <dbReference type="NCBI Taxonomy" id="220873"/>
    <lineage>
        <taxon>Eukaryota</taxon>
        <taxon>Metazoa</taxon>
        <taxon>Spiralia</taxon>
        <taxon>Lophotrochozoa</taxon>
        <taxon>Mollusca</taxon>
        <taxon>Bivalvia</taxon>
        <taxon>Autobranchia</taxon>
        <taxon>Pteriomorphia</taxon>
        <taxon>Arcoida</taxon>
        <taxon>Arcoidea</taxon>
        <taxon>Arcidae</taxon>
        <taxon>Tegillarca</taxon>
    </lineage>
</organism>
<name>A0ABQ9ETQ6_TEGGR</name>
<dbReference type="PROSITE" id="PS50104">
    <property type="entry name" value="TIR"/>
    <property type="match status" value="1"/>
</dbReference>
<dbReference type="SUPFAM" id="SSF52200">
    <property type="entry name" value="Toll/Interleukin receptor TIR domain"/>
    <property type="match status" value="1"/>
</dbReference>
<keyword evidence="5" id="KW-0472">Membrane</keyword>
<protein>
    <recommendedName>
        <fullName evidence="6">TIR domain-containing protein</fullName>
    </recommendedName>
</protein>
<evidence type="ECO:0000256" key="1">
    <source>
        <dbReference type="ARBA" id="ARBA00004370"/>
    </source>
</evidence>
<evidence type="ECO:0000256" key="2">
    <source>
        <dbReference type="ARBA" id="ARBA00022692"/>
    </source>
</evidence>
<accession>A0ABQ9ETQ6</accession>
<evidence type="ECO:0000313" key="7">
    <source>
        <dbReference type="EMBL" id="KAJ8306688.1"/>
    </source>
</evidence>
<proteinExistence type="predicted"/>
<dbReference type="Pfam" id="PF13676">
    <property type="entry name" value="TIR_2"/>
    <property type="match status" value="1"/>
</dbReference>
<comment type="caution">
    <text evidence="7">The sequence shown here is derived from an EMBL/GenBank/DDBJ whole genome shotgun (WGS) entry which is preliminary data.</text>
</comment>
<dbReference type="InterPro" id="IPR035897">
    <property type="entry name" value="Toll_tir_struct_dom_sf"/>
</dbReference>
<evidence type="ECO:0000259" key="6">
    <source>
        <dbReference type="PROSITE" id="PS50104"/>
    </source>
</evidence>
<evidence type="ECO:0000256" key="3">
    <source>
        <dbReference type="ARBA" id="ARBA00022729"/>
    </source>
</evidence>
<evidence type="ECO:0000256" key="4">
    <source>
        <dbReference type="ARBA" id="ARBA00022989"/>
    </source>
</evidence>
<dbReference type="EMBL" id="JARBDR010000811">
    <property type="protein sequence ID" value="KAJ8306688.1"/>
    <property type="molecule type" value="Genomic_DNA"/>
</dbReference>
<gene>
    <name evidence="7" type="ORF">KUTeg_015729</name>
</gene>
<dbReference type="SMART" id="SM00255">
    <property type="entry name" value="TIR"/>
    <property type="match status" value="1"/>
</dbReference>
<dbReference type="PANTHER" id="PTHR24365">
    <property type="entry name" value="TOLL-LIKE RECEPTOR"/>
    <property type="match status" value="1"/>
</dbReference>
<keyword evidence="4" id="KW-1133">Transmembrane helix</keyword>
<dbReference type="PANTHER" id="PTHR24365:SF541">
    <property type="entry name" value="PROTEIN TOLL-RELATED"/>
    <property type="match status" value="1"/>
</dbReference>
<keyword evidence="8" id="KW-1185">Reference proteome</keyword>
<comment type="subcellular location">
    <subcellularLocation>
        <location evidence="1">Membrane</location>
    </subcellularLocation>
</comment>
<sequence length="152" mass="17639">MFVVSGYVLADNPMRWHCKQYVRKANENEFDVFISYSRDDYEWVKTLFLQLKSEGFAVCVDFKDFVPGEEVSENIMNAIYKSRKTIVVMSTNFLNSVWGQFEMQQALCKSIAKRQDTLILIKFSKCKVPRKLMGKTFLNWTSVKENSSSGKG</sequence>
<keyword evidence="3" id="KW-0732">Signal</keyword>
<evidence type="ECO:0000313" key="8">
    <source>
        <dbReference type="Proteomes" id="UP001217089"/>
    </source>
</evidence>
<reference evidence="7 8" key="1">
    <citation type="submission" date="2022-12" db="EMBL/GenBank/DDBJ databases">
        <title>Chromosome-level genome of Tegillarca granosa.</title>
        <authorList>
            <person name="Kim J."/>
        </authorList>
    </citation>
    <scope>NUCLEOTIDE SEQUENCE [LARGE SCALE GENOMIC DNA]</scope>
    <source>
        <strain evidence="7">Teg-2019</strain>
        <tissue evidence="7">Adductor muscle</tissue>
    </source>
</reference>